<evidence type="ECO:0000256" key="1">
    <source>
        <dbReference type="SAM" id="SignalP"/>
    </source>
</evidence>
<feature type="domain" description="Jacalin-type lectin" evidence="2">
    <location>
        <begin position="372"/>
        <end position="513"/>
    </location>
</feature>
<gene>
    <name evidence="3" type="ORF">CPLU01_12168</name>
</gene>
<dbReference type="Proteomes" id="UP000654918">
    <property type="component" value="Unassembled WGS sequence"/>
</dbReference>
<organism evidence="3 4">
    <name type="scientific">Colletotrichum plurivorum</name>
    <dbReference type="NCBI Taxonomy" id="2175906"/>
    <lineage>
        <taxon>Eukaryota</taxon>
        <taxon>Fungi</taxon>
        <taxon>Dikarya</taxon>
        <taxon>Ascomycota</taxon>
        <taxon>Pezizomycotina</taxon>
        <taxon>Sordariomycetes</taxon>
        <taxon>Hypocreomycetidae</taxon>
        <taxon>Glomerellales</taxon>
        <taxon>Glomerellaceae</taxon>
        <taxon>Colletotrichum</taxon>
        <taxon>Colletotrichum orchidearum species complex</taxon>
    </lineage>
</organism>
<dbReference type="Gene3D" id="2.100.10.30">
    <property type="entry name" value="Jacalin-like lectin domain"/>
    <property type="match status" value="1"/>
</dbReference>
<dbReference type="SMART" id="SM00915">
    <property type="entry name" value="Jacalin"/>
    <property type="match status" value="1"/>
</dbReference>
<feature type="signal peptide" evidence="1">
    <location>
        <begin position="1"/>
        <end position="21"/>
    </location>
</feature>
<dbReference type="InterPro" id="IPR036691">
    <property type="entry name" value="Endo/exonu/phosph_ase_sf"/>
</dbReference>
<accession>A0A8H6N773</accession>
<dbReference type="PROSITE" id="PS51752">
    <property type="entry name" value="JACALIN_LECTIN"/>
    <property type="match status" value="1"/>
</dbReference>
<protein>
    <submittedName>
        <fullName evidence="3">Endonuclease/exonuclease/phosphatase family protein</fullName>
    </submittedName>
</protein>
<dbReference type="GO" id="GO:0004527">
    <property type="term" value="F:exonuclease activity"/>
    <property type="evidence" value="ECO:0007669"/>
    <property type="project" value="UniProtKB-KW"/>
</dbReference>
<comment type="caution">
    <text evidence="3">The sequence shown here is derived from an EMBL/GenBank/DDBJ whole genome shotgun (WGS) entry which is preliminary data.</text>
</comment>
<dbReference type="GO" id="GO:0005737">
    <property type="term" value="C:cytoplasm"/>
    <property type="evidence" value="ECO:0007669"/>
    <property type="project" value="TreeGrafter"/>
</dbReference>
<dbReference type="PANTHER" id="PTHR16320">
    <property type="entry name" value="SPHINGOMYELINASE FAMILY MEMBER"/>
    <property type="match status" value="1"/>
</dbReference>
<dbReference type="SUPFAM" id="SSF51101">
    <property type="entry name" value="Mannose-binding lectins"/>
    <property type="match status" value="1"/>
</dbReference>
<dbReference type="CDD" id="cd09615">
    <property type="entry name" value="Jacalin_EEP"/>
    <property type="match status" value="1"/>
</dbReference>
<keyword evidence="3" id="KW-0255">Endonuclease</keyword>
<dbReference type="GO" id="GO:0004519">
    <property type="term" value="F:endonuclease activity"/>
    <property type="evidence" value="ECO:0007669"/>
    <property type="project" value="UniProtKB-KW"/>
</dbReference>
<dbReference type="Pfam" id="PF22669">
    <property type="entry name" value="Exo_endo_phos2"/>
    <property type="match status" value="1"/>
</dbReference>
<keyword evidence="3" id="KW-0540">Nuclease</keyword>
<feature type="chain" id="PRO_5034654371" evidence="1">
    <location>
        <begin position="22"/>
        <end position="514"/>
    </location>
</feature>
<dbReference type="InterPro" id="IPR001229">
    <property type="entry name" value="Jacalin-like_lectin_dom"/>
</dbReference>
<dbReference type="AlphaFoldDB" id="A0A8H6N773"/>
<dbReference type="Pfam" id="PF01419">
    <property type="entry name" value="Jacalin"/>
    <property type="match status" value="1"/>
</dbReference>
<keyword evidence="3" id="KW-0378">Hydrolase</keyword>
<reference evidence="3" key="1">
    <citation type="journal article" date="2020" name="Phytopathology">
        <title>Genome Sequence Resources of Colletotrichum truncatum, C. plurivorum, C. musicola, and C. sojae: Four Species Pathogenic to Soybean (Glycine max).</title>
        <authorList>
            <person name="Rogerio F."/>
            <person name="Boufleur T.R."/>
            <person name="Ciampi-Guillardi M."/>
            <person name="Sukno S.A."/>
            <person name="Thon M.R."/>
            <person name="Massola Junior N.S."/>
            <person name="Baroncelli R."/>
        </authorList>
    </citation>
    <scope>NUCLEOTIDE SEQUENCE</scope>
    <source>
        <strain evidence="3">LFN00145</strain>
    </source>
</reference>
<evidence type="ECO:0000313" key="4">
    <source>
        <dbReference type="Proteomes" id="UP000654918"/>
    </source>
</evidence>
<keyword evidence="3" id="KW-0269">Exonuclease</keyword>
<dbReference type="GO" id="GO:0016791">
    <property type="term" value="F:phosphatase activity"/>
    <property type="evidence" value="ECO:0007669"/>
    <property type="project" value="InterPro"/>
</dbReference>
<keyword evidence="4" id="KW-1185">Reference proteome</keyword>
<proteinExistence type="predicted"/>
<name>A0A8H6N773_9PEZI</name>
<dbReference type="SUPFAM" id="SSF56219">
    <property type="entry name" value="DNase I-like"/>
    <property type="match status" value="2"/>
</dbReference>
<dbReference type="InterPro" id="IPR038772">
    <property type="entry name" value="Sph/SMPD2-like"/>
</dbReference>
<sequence length="514" mass="55730">MKYANAKMLLAGGALSGLAAAQQQVTGDFTVLSMNVAGLPEILQGNDVPGDKTTNSRTIGSYFAKYNYDFINVQEVSNEFISFSVLFPPVAPLKRVDAEATGCSVPCPSIAGDIHAWMLSLFQRTQSFCLAPRRKRISENGSLTENPQDFNYHAYIYETDKHPYRTATSGGVPFGSGLNSLSNYDWVEFERVKWDTCSNASGADCLTPKGFTFLRARLAEGVYVDVYNLHTDAGTEAGDLTARNSNLQQVADYIDKWSAGNAVLVFGDTNSRYTRTSDRIRVFSEQNGMTDAWLQLQRGGVVPTEESICSNPSSTNWCETVDKAFYRGNAVLNLDATYYGYESEKFLQNDGSILSDHNPITANFTWNLGTTLRQSDFSGGPHGEPFSDLPALAGKSKPKASVLTFRGQNRLDSVGLTLADGTSFAHGGSGGNQATLTLGANEFWTSAKICQGQKDGRTRNFYIQATTSTGRTLAAGTSTSSCTTYTAPSGWQIVGFLGRAGDEVDRLGFAYAPQ</sequence>
<dbReference type="GO" id="GO:0004767">
    <property type="term" value="F:sphingomyelin phosphodiesterase activity"/>
    <property type="evidence" value="ECO:0007669"/>
    <property type="project" value="InterPro"/>
</dbReference>
<dbReference type="Gene3D" id="3.60.10.10">
    <property type="entry name" value="Endonuclease/exonuclease/phosphatase"/>
    <property type="match status" value="1"/>
</dbReference>
<evidence type="ECO:0000259" key="2">
    <source>
        <dbReference type="PROSITE" id="PS51752"/>
    </source>
</evidence>
<dbReference type="GO" id="GO:0046856">
    <property type="term" value="P:phosphatidylinositol dephosphorylation"/>
    <property type="evidence" value="ECO:0007669"/>
    <property type="project" value="InterPro"/>
</dbReference>
<evidence type="ECO:0000313" key="3">
    <source>
        <dbReference type="EMBL" id="KAF6822198.1"/>
    </source>
</evidence>
<dbReference type="InterPro" id="IPR000300">
    <property type="entry name" value="IPPc"/>
</dbReference>
<keyword evidence="1" id="KW-0732">Signal</keyword>
<dbReference type="PANTHER" id="PTHR16320:SF1">
    <property type="entry name" value="SPHINGOMYELINASE DDB_G0288017"/>
    <property type="match status" value="1"/>
</dbReference>
<dbReference type="InterPro" id="IPR036404">
    <property type="entry name" value="Jacalin-like_lectin_dom_sf"/>
</dbReference>
<dbReference type="EMBL" id="WIGO01000243">
    <property type="protein sequence ID" value="KAF6822198.1"/>
    <property type="molecule type" value="Genomic_DNA"/>
</dbReference>